<reference evidence="2 3" key="1">
    <citation type="submission" date="2018-04" db="EMBL/GenBank/DDBJ databases">
        <authorList>
            <person name="Zhang X."/>
            <person name="Yuan J."/>
            <person name="Li F."/>
            <person name="Xiang J."/>
        </authorList>
    </citation>
    <scope>NUCLEOTIDE SEQUENCE [LARGE SCALE GENOMIC DNA]</scope>
    <source>
        <tissue evidence="2">Muscle</tissue>
    </source>
</reference>
<feature type="transmembrane region" description="Helical" evidence="1">
    <location>
        <begin position="31"/>
        <end position="54"/>
    </location>
</feature>
<keyword evidence="1" id="KW-0472">Membrane</keyword>
<evidence type="ECO:0000313" key="2">
    <source>
        <dbReference type="EMBL" id="ROT79155.1"/>
    </source>
</evidence>
<evidence type="ECO:0000313" key="3">
    <source>
        <dbReference type="Proteomes" id="UP000283509"/>
    </source>
</evidence>
<dbReference type="Proteomes" id="UP000283509">
    <property type="component" value="Unassembled WGS sequence"/>
</dbReference>
<organism evidence="2 3">
    <name type="scientific">Penaeus vannamei</name>
    <name type="common">Whiteleg shrimp</name>
    <name type="synonym">Litopenaeus vannamei</name>
    <dbReference type="NCBI Taxonomy" id="6689"/>
    <lineage>
        <taxon>Eukaryota</taxon>
        <taxon>Metazoa</taxon>
        <taxon>Ecdysozoa</taxon>
        <taxon>Arthropoda</taxon>
        <taxon>Crustacea</taxon>
        <taxon>Multicrustacea</taxon>
        <taxon>Malacostraca</taxon>
        <taxon>Eumalacostraca</taxon>
        <taxon>Eucarida</taxon>
        <taxon>Decapoda</taxon>
        <taxon>Dendrobranchiata</taxon>
        <taxon>Penaeoidea</taxon>
        <taxon>Penaeidae</taxon>
        <taxon>Penaeus</taxon>
    </lineage>
</organism>
<dbReference type="EMBL" id="QCYY01001285">
    <property type="protein sequence ID" value="ROT79155.1"/>
    <property type="molecule type" value="Genomic_DNA"/>
</dbReference>
<dbReference type="AlphaFoldDB" id="A0A3R7N7B3"/>
<gene>
    <name evidence="2" type="ORF">C7M84_002129</name>
</gene>
<keyword evidence="3" id="KW-1185">Reference proteome</keyword>
<reference evidence="2 3" key="2">
    <citation type="submission" date="2019-01" db="EMBL/GenBank/DDBJ databases">
        <title>The decoding of complex shrimp genome reveals the adaptation for benthos swimmer, frequently molting mechanism and breeding impact on genome.</title>
        <authorList>
            <person name="Sun Y."/>
            <person name="Gao Y."/>
            <person name="Yu Y."/>
        </authorList>
    </citation>
    <scope>NUCLEOTIDE SEQUENCE [LARGE SCALE GENOMIC DNA]</scope>
    <source>
        <tissue evidence="2">Muscle</tissue>
    </source>
</reference>
<evidence type="ECO:0000256" key="1">
    <source>
        <dbReference type="SAM" id="Phobius"/>
    </source>
</evidence>
<comment type="caution">
    <text evidence="2">The sequence shown here is derived from an EMBL/GenBank/DDBJ whole genome shotgun (WGS) entry which is preliminary data.</text>
</comment>
<protein>
    <submittedName>
        <fullName evidence="2">Uncharacterized protein</fullName>
    </submittedName>
</protein>
<keyword evidence="1" id="KW-1133">Transmembrane helix</keyword>
<proteinExistence type="predicted"/>
<keyword evidence="1" id="KW-0812">Transmembrane</keyword>
<sequence>MAFITILFTASGVHESPCLFICSSYACEYVFLISFGVSVLLVVASLVCAVVFRLQYNHLFLKIKKFQQQQIPLSVCSAAAHEQEEHIYEEVSNVEGFQDRSQDYCHDSENSVYEDNA</sequence>
<accession>A0A3R7N7B3</accession>
<name>A0A3R7N7B3_PENVA</name>